<protein>
    <submittedName>
        <fullName evidence="3">Tyrosinase family protein asqI</fullName>
    </submittedName>
</protein>
<evidence type="ECO:0000313" key="3">
    <source>
        <dbReference type="EMBL" id="TVY82420.1"/>
    </source>
</evidence>
<dbReference type="OrthoDB" id="5344254at2759"/>
<dbReference type="InterPro" id="IPR057722">
    <property type="entry name" value="AsqO/PenF-like_C"/>
</dbReference>
<comment type="caution">
    <text evidence="3">The sequence shown here is derived from an EMBL/GenBank/DDBJ whole genome shotgun (WGS) entry which is preliminary data.</text>
</comment>
<proteinExistence type="predicted"/>
<sequence>MPPNILPKRYASHTTTIPPLAVVDDIVANFTSGNYGLDGPQLSAINATSFDWWYFDVVSPDLQTSLVVVFFTALDSGFPFLAPSTNVDAIAVFYTFPNGTGSTIFLYAEEAIVTTTGDASSGYYPGTNSSWTGSPDLSQYHISINSPENGLVGTFDLQSLAPAHYPCSAAVAGQTMEVAPNIGWSNAVADAVGEVDMTILGEELKFTGVAYHDKNWSNQPFSQNVNSWVWGHGRLGNYSIVWFDTLSSNNTEFVSAYAALDGVIVASSCDPSSLVVRPTGPNDQYPPSVLTGDPGGFNITMDLGDAGTLSIDVTIVTTIADAGEAYKRWTGSMRGRNCCGEEMEGVALLEQFKLVE</sequence>
<evidence type="ECO:0000313" key="4">
    <source>
        <dbReference type="Proteomes" id="UP000469558"/>
    </source>
</evidence>
<organism evidence="3 4">
    <name type="scientific">Lachnellula suecica</name>
    <dbReference type="NCBI Taxonomy" id="602035"/>
    <lineage>
        <taxon>Eukaryota</taxon>
        <taxon>Fungi</taxon>
        <taxon>Dikarya</taxon>
        <taxon>Ascomycota</taxon>
        <taxon>Pezizomycotina</taxon>
        <taxon>Leotiomycetes</taxon>
        <taxon>Helotiales</taxon>
        <taxon>Lachnaceae</taxon>
        <taxon>Lachnellula</taxon>
    </lineage>
</organism>
<dbReference type="SUPFAM" id="SSF159245">
    <property type="entry name" value="AttH-like"/>
    <property type="match status" value="1"/>
</dbReference>
<dbReference type="Pfam" id="PF24137">
    <property type="entry name" value="DA_N"/>
    <property type="match status" value="1"/>
</dbReference>
<feature type="domain" description="Diels-Alderase N-terminal" evidence="1">
    <location>
        <begin position="14"/>
        <end position="216"/>
    </location>
</feature>
<keyword evidence="4" id="KW-1185">Reference proteome</keyword>
<dbReference type="Pfam" id="PF25581">
    <property type="entry name" value="AsqO_C"/>
    <property type="match status" value="1"/>
</dbReference>
<accession>A0A8T9CES0</accession>
<reference evidence="3 4" key="1">
    <citation type="submission" date="2018-05" db="EMBL/GenBank/DDBJ databases">
        <title>Genome sequencing and assembly of the regulated plant pathogen Lachnellula willkommii and related sister species for the development of diagnostic species identification markers.</title>
        <authorList>
            <person name="Giroux E."/>
            <person name="Bilodeau G."/>
        </authorList>
    </citation>
    <scope>NUCLEOTIDE SEQUENCE [LARGE SCALE GENOMIC DNA]</scope>
    <source>
        <strain evidence="3 4">CBS 268.59</strain>
    </source>
</reference>
<feature type="domain" description="AsqO/PenF-like C-terminal" evidence="2">
    <location>
        <begin position="223"/>
        <end position="353"/>
    </location>
</feature>
<dbReference type="AlphaFoldDB" id="A0A8T9CES0"/>
<dbReference type="InterPro" id="IPR056402">
    <property type="entry name" value="DA_N"/>
</dbReference>
<dbReference type="Proteomes" id="UP000469558">
    <property type="component" value="Unassembled WGS sequence"/>
</dbReference>
<evidence type="ECO:0000259" key="2">
    <source>
        <dbReference type="Pfam" id="PF25581"/>
    </source>
</evidence>
<dbReference type="EMBL" id="QGMK01000321">
    <property type="protein sequence ID" value="TVY82420.1"/>
    <property type="molecule type" value="Genomic_DNA"/>
</dbReference>
<gene>
    <name evidence="3" type="primary">asqI</name>
    <name evidence="3" type="ORF">LSUE1_G005845</name>
</gene>
<name>A0A8T9CES0_9HELO</name>
<evidence type="ECO:0000259" key="1">
    <source>
        <dbReference type="Pfam" id="PF24137"/>
    </source>
</evidence>